<feature type="domain" description="Bacterial transcriptional activator" evidence="4">
    <location>
        <begin position="102"/>
        <end position="233"/>
    </location>
</feature>
<dbReference type="GO" id="GO:0003677">
    <property type="term" value="F:DNA binding"/>
    <property type="evidence" value="ECO:0007669"/>
    <property type="project" value="UniProtKB-KW"/>
</dbReference>
<name>A0A2A9ERX0_9MICO</name>
<dbReference type="PANTHER" id="PTHR35807">
    <property type="entry name" value="TRANSCRIPTIONAL REGULATOR REDD-RELATED"/>
    <property type="match status" value="1"/>
</dbReference>
<gene>
    <name evidence="5" type="ORF">ATJ88_0396</name>
</gene>
<evidence type="ECO:0000313" key="6">
    <source>
        <dbReference type="Proteomes" id="UP000224130"/>
    </source>
</evidence>
<sequence length="263" mass="27854">MTGPSEPAGWTTAWSLRLLGGWSLEQRGVPVPLHGRERRLLAVLALRGQVPRTALAGELWPDSPGARAHLSLRTAVHQLRHGAPGLLQGTPEHLSLDPAVVTDVGLLCRCTRGGVDPSAVRAPVAVLASGALLPEWDDQWLAAPREHVEQHRLAGLESEAARRLDRGDPGTAAELAALAVAIDPLRETAHYLLVRALLATGNRARAILAYRGLATTLGDELGVSPSLSYDAVVAGGARRPPSPRPVAAARARPTPRARVRPGR</sequence>
<reference evidence="5 6" key="1">
    <citation type="submission" date="2017-10" db="EMBL/GenBank/DDBJ databases">
        <title>Sequencing the genomes of 1000 actinobacteria strains.</title>
        <authorList>
            <person name="Klenk H.-P."/>
        </authorList>
    </citation>
    <scope>NUCLEOTIDE SEQUENCE [LARGE SCALE GENOMIC DNA]</scope>
    <source>
        <strain evidence="5 6">DSM 21863</strain>
    </source>
</reference>
<keyword evidence="6" id="KW-1185">Reference proteome</keyword>
<dbReference type="Gene3D" id="1.10.10.10">
    <property type="entry name" value="Winged helix-like DNA-binding domain superfamily/Winged helix DNA-binding domain"/>
    <property type="match status" value="1"/>
</dbReference>
<feature type="compositionally biased region" description="Low complexity" evidence="3">
    <location>
        <begin position="235"/>
        <end position="252"/>
    </location>
</feature>
<feature type="region of interest" description="Disordered" evidence="3">
    <location>
        <begin position="235"/>
        <end position="263"/>
    </location>
</feature>
<dbReference type="InterPro" id="IPR005158">
    <property type="entry name" value="BTAD"/>
</dbReference>
<evidence type="ECO:0000256" key="1">
    <source>
        <dbReference type="ARBA" id="ARBA00023015"/>
    </source>
</evidence>
<dbReference type="GO" id="GO:0006355">
    <property type="term" value="P:regulation of DNA-templated transcription"/>
    <property type="evidence" value="ECO:0007669"/>
    <property type="project" value="InterPro"/>
</dbReference>
<dbReference type="RefSeq" id="WP_098462370.1">
    <property type="nucleotide sequence ID" value="NZ_PDJJ01000001.1"/>
</dbReference>
<dbReference type="SUPFAM" id="SSF48452">
    <property type="entry name" value="TPR-like"/>
    <property type="match status" value="1"/>
</dbReference>
<dbReference type="AlphaFoldDB" id="A0A2A9ERX0"/>
<dbReference type="SUPFAM" id="SSF46894">
    <property type="entry name" value="C-terminal effector domain of the bipartite response regulators"/>
    <property type="match status" value="1"/>
</dbReference>
<keyword evidence="5" id="KW-0238">DNA-binding</keyword>
<evidence type="ECO:0000256" key="2">
    <source>
        <dbReference type="ARBA" id="ARBA00023163"/>
    </source>
</evidence>
<evidence type="ECO:0000256" key="3">
    <source>
        <dbReference type="SAM" id="MobiDB-lite"/>
    </source>
</evidence>
<proteinExistence type="predicted"/>
<feature type="compositionally biased region" description="Basic residues" evidence="3">
    <location>
        <begin position="253"/>
        <end position="263"/>
    </location>
</feature>
<evidence type="ECO:0000313" key="5">
    <source>
        <dbReference type="EMBL" id="PFG41754.1"/>
    </source>
</evidence>
<organism evidence="5 6">
    <name type="scientific">Isoptericola jiangsuensis</name>
    <dbReference type="NCBI Taxonomy" id="548579"/>
    <lineage>
        <taxon>Bacteria</taxon>
        <taxon>Bacillati</taxon>
        <taxon>Actinomycetota</taxon>
        <taxon>Actinomycetes</taxon>
        <taxon>Micrococcales</taxon>
        <taxon>Promicromonosporaceae</taxon>
        <taxon>Isoptericola</taxon>
    </lineage>
</organism>
<dbReference type="Pfam" id="PF03704">
    <property type="entry name" value="BTAD"/>
    <property type="match status" value="1"/>
</dbReference>
<dbReference type="InterPro" id="IPR011990">
    <property type="entry name" value="TPR-like_helical_dom_sf"/>
</dbReference>
<keyword evidence="2" id="KW-0804">Transcription</keyword>
<dbReference type="InterPro" id="IPR016032">
    <property type="entry name" value="Sig_transdc_resp-reg_C-effctor"/>
</dbReference>
<dbReference type="InterPro" id="IPR036388">
    <property type="entry name" value="WH-like_DNA-bd_sf"/>
</dbReference>
<dbReference type="InterPro" id="IPR051677">
    <property type="entry name" value="AfsR-DnrI-RedD_regulator"/>
</dbReference>
<keyword evidence="1" id="KW-0805">Transcription regulation</keyword>
<dbReference type="OrthoDB" id="5509004at2"/>
<accession>A0A2A9ERX0</accession>
<evidence type="ECO:0000259" key="4">
    <source>
        <dbReference type="SMART" id="SM01043"/>
    </source>
</evidence>
<protein>
    <submittedName>
        <fullName evidence="5">DNA-binding SARP family transcriptional activator</fullName>
    </submittedName>
</protein>
<comment type="caution">
    <text evidence="5">The sequence shown here is derived from an EMBL/GenBank/DDBJ whole genome shotgun (WGS) entry which is preliminary data.</text>
</comment>
<dbReference type="EMBL" id="PDJJ01000001">
    <property type="protein sequence ID" value="PFG41754.1"/>
    <property type="molecule type" value="Genomic_DNA"/>
</dbReference>
<dbReference type="PANTHER" id="PTHR35807:SF1">
    <property type="entry name" value="TRANSCRIPTIONAL REGULATOR REDD"/>
    <property type="match status" value="1"/>
</dbReference>
<dbReference type="Proteomes" id="UP000224130">
    <property type="component" value="Unassembled WGS sequence"/>
</dbReference>
<dbReference type="Gene3D" id="1.25.40.10">
    <property type="entry name" value="Tetratricopeptide repeat domain"/>
    <property type="match status" value="1"/>
</dbReference>
<dbReference type="SMART" id="SM01043">
    <property type="entry name" value="BTAD"/>
    <property type="match status" value="1"/>
</dbReference>